<comment type="caution">
    <text evidence="1">The sequence shown here is derived from an EMBL/GenBank/DDBJ whole genome shotgun (WGS) entry which is preliminary data.</text>
</comment>
<name>A0AAE1TPS1_9EUCA</name>
<keyword evidence="2" id="KW-1185">Reference proteome</keyword>
<dbReference type="AlphaFoldDB" id="A0AAE1TPS1"/>
<proteinExistence type="predicted"/>
<accession>A0AAE1TPS1</accession>
<dbReference type="Proteomes" id="UP001292094">
    <property type="component" value="Unassembled WGS sequence"/>
</dbReference>
<evidence type="ECO:0000313" key="1">
    <source>
        <dbReference type="EMBL" id="KAK4292896.1"/>
    </source>
</evidence>
<protein>
    <submittedName>
        <fullName evidence="1">Uncharacterized protein</fullName>
    </submittedName>
</protein>
<organism evidence="1 2">
    <name type="scientific">Petrolisthes manimaculis</name>
    <dbReference type="NCBI Taxonomy" id="1843537"/>
    <lineage>
        <taxon>Eukaryota</taxon>
        <taxon>Metazoa</taxon>
        <taxon>Ecdysozoa</taxon>
        <taxon>Arthropoda</taxon>
        <taxon>Crustacea</taxon>
        <taxon>Multicrustacea</taxon>
        <taxon>Malacostraca</taxon>
        <taxon>Eumalacostraca</taxon>
        <taxon>Eucarida</taxon>
        <taxon>Decapoda</taxon>
        <taxon>Pleocyemata</taxon>
        <taxon>Anomura</taxon>
        <taxon>Galatheoidea</taxon>
        <taxon>Porcellanidae</taxon>
        <taxon>Petrolisthes</taxon>
    </lineage>
</organism>
<gene>
    <name evidence="1" type="ORF">Pmani_034367</name>
</gene>
<evidence type="ECO:0000313" key="2">
    <source>
        <dbReference type="Proteomes" id="UP001292094"/>
    </source>
</evidence>
<dbReference type="EMBL" id="JAWZYT010004691">
    <property type="protein sequence ID" value="KAK4292896.1"/>
    <property type="molecule type" value="Genomic_DNA"/>
</dbReference>
<reference evidence="1" key="1">
    <citation type="submission" date="2023-11" db="EMBL/GenBank/DDBJ databases">
        <title>Genome assemblies of two species of porcelain crab, Petrolisthes cinctipes and Petrolisthes manimaculis (Anomura: Porcellanidae).</title>
        <authorList>
            <person name="Angst P."/>
        </authorList>
    </citation>
    <scope>NUCLEOTIDE SEQUENCE</scope>
    <source>
        <strain evidence="1">PB745_02</strain>
        <tissue evidence="1">Gill</tissue>
    </source>
</reference>
<sequence>MSGSFRNLETTNIKVFKRLTTTVSVIGDRSNVRALLHPIFDQLHPITLDQLHPITFDHLHPIFDHLHPITLYQSTPHHPLPSTPHL</sequence>